<feature type="domain" description="MHD" evidence="9">
    <location>
        <begin position="207"/>
        <end position="473"/>
    </location>
</feature>
<dbReference type="InterPro" id="IPR039591">
    <property type="entry name" value="AP5M1"/>
</dbReference>
<dbReference type="PANTHER" id="PTHR16082:SF2">
    <property type="entry name" value="AP-5 COMPLEX SUBUNIT MU-1"/>
    <property type="match status" value="1"/>
</dbReference>
<comment type="subunit">
    <text evidence="2">Probably part of the adaptor protein complex 5 (AP-5) a tetramer composed of AP5B1, AP5M1, AP5S1 and AP5Z1.</text>
</comment>
<dbReference type="Pfam" id="PF00928">
    <property type="entry name" value="Adap_comp_sub"/>
    <property type="match status" value="1"/>
</dbReference>
<evidence type="ECO:0000313" key="11">
    <source>
        <dbReference type="Proteomes" id="UP001186944"/>
    </source>
</evidence>
<dbReference type="EMBL" id="VSWD01000009">
    <property type="protein sequence ID" value="KAK3093878.1"/>
    <property type="molecule type" value="Genomic_DNA"/>
</dbReference>
<keyword evidence="4" id="KW-0813">Transport</keyword>
<proteinExistence type="inferred from homology"/>
<dbReference type="GO" id="GO:0030119">
    <property type="term" value="C:AP-type membrane coat adaptor complex"/>
    <property type="evidence" value="ECO:0007669"/>
    <property type="project" value="TreeGrafter"/>
</dbReference>
<evidence type="ECO:0000256" key="4">
    <source>
        <dbReference type="ARBA" id="ARBA00022448"/>
    </source>
</evidence>
<sequence>MHQQIVVQTFENPRDLRLIQHLKRKTFPTVEKQAKSIHGEHYVQLPKNSEFVNGLLFELGHKTGSEKFIQSRDTCRKHEQKPVYEVAHGSGNTWPIVVVEQRGLLFCCLPLVTQTMTDRKPSLIEIPSVTLGFSLLCGMADYLRLMNPREIESRISEMYLYLNIAAPFGCPLDVNSDTVTAKMYNKPSYLPKTNKQPAWKPVLYKGKSSIYLAITEYIRAIQYSRENVPDTWDLYGTISCKADLEGAVPDITINISHTPEGASLPLDHLMIHPCVQSADSAVIDPSEVKAAPRRVRFTPPAEMFALCHYTVSSLKQLPITAIYDMKMSGRIATLKVQLTLTQGIRNTFEYCELQMPFYNRGTITNHESTASQGNVITSPDKRILVWNVGLKFPPKSHSASLESTVTFTEVKHTDLYEDPFCINQNAYAQLFFKISDFTQSGCYIDPKSTQVSPNTKFKLTTVQEYVSAEYKVWNCNGDALISSVPKSLLTNEHFPDKDSGS</sequence>
<evidence type="ECO:0000256" key="1">
    <source>
        <dbReference type="ARBA" id="ARBA00005324"/>
    </source>
</evidence>
<evidence type="ECO:0000259" key="9">
    <source>
        <dbReference type="PROSITE" id="PS51072"/>
    </source>
</evidence>
<dbReference type="CDD" id="cd09256">
    <property type="entry name" value="AP_MuD_MHD"/>
    <property type="match status" value="1"/>
</dbReference>
<evidence type="ECO:0000256" key="6">
    <source>
        <dbReference type="ARBA" id="ARBA00023136"/>
    </source>
</evidence>
<keyword evidence="5" id="KW-0653">Protein transport</keyword>
<dbReference type="AlphaFoldDB" id="A0AA89BX75"/>
<dbReference type="InterPro" id="IPR036168">
    <property type="entry name" value="AP2_Mu_C_sf"/>
</dbReference>
<dbReference type="GO" id="GO:0015031">
    <property type="term" value="P:protein transport"/>
    <property type="evidence" value="ECO:0007669"/>
    <property type="project" value="UniProtKB-KW"/>
</dbReference>
<keyword evidence="6" id="KW-0472">Membrane</keyword>
<dbReference type="Proteomes" id="UP001186944">
    <property type="component" value="Unassembled WGS sequence"/>
</dbReference>
<organism evidence="10 11">
    <name type="scientific">Pinctada imbricata</name>
    <name type="common">Atlantic pearl-oyster</name>
    <name type="synonym">Pinctada martensii</name>
    <dbReference type="NCBI Taxonomy" id="66713"/>
    <lineage>
        <taxon>Eukaryota</taxon>
        <taxon>Metazoa</taxon>
        <taxon>Spiralia</taxon>
        <taxon>Lophotrochozoa</taxon>
        <taxon>Mollusca</taxon>
        <taxon>Bivalvia</taxon>
        <taxon>Autobranchia</taxon>
        <taxon>Pteriomorphia</taxon>
        <taxon>Pterioida</taxon>
        <taxon>Pterioidea</taxon>
        <taxon>Pteriidae</taxon>
        <taxon>Pinctada</taxon>
    </lineage>
</organism>
<comment type="similarity">
    <text evidence="1">Belongs to the adaptor complexes medium subunit family.</text>
</comment>
<dbReference type="GO" id="GO:0016197">
    <property type="term" value="P:endosomal transport"/>
    <property type="evidence" value="ECO:0007669"/>
    <property type="project" value="TreeGrafter"/>
</dbReference>
<evidence type="ECO:0000256" key="3">
    <source>
        <dbReference type="ARBA" id="ARBA00021851"/>
    </source>
</evidence>
<comment type="caution">
    <text evidence="10">The sequence shown here is derived from an EMBL/GenBank/DDBJ whole genome shotgun (WGS) entry which is preliminary data.</text>
</comment>
<dbReference type="GO" id="GO:0005829">
    <property type="term" value="C:cytosol"/>
    <property type="evidence" value="ECO:0007669"/>
    <property type="project" value="TreeGrafter"/>
</dbReference>
<keyword evidence="11" id="KW-1185">Reference proteome</keyword>
<name>A0AA89BX75_PINIB</name>
<accession>A0AA89BX75</accession>
<evidence type="ECO:0000256" key="2">
    <source>
        <dbReference type="ARBA" id="ARBA00011174"/>
    </source>
</evidence>
<evidence type="ECO:0000256" key="7">
    <source>
        <dbReference type="ARBA" id="ARBA00029433"/>
    </source>
</evidence>
<comment type="subcellular location">
    <subcellularLocation>
        <location evidence="7">Endomembrane system</location>
        <topology evidence="7">Peripheral membrane protein</topology>
        <orientation evidence="7">Cytoplasmic side</orientation>
    </subcellularLocation>
</comment>
<protein>
    <recommendedName>
        <fullName evidence="3">AP-5 complex subunit mu-1</fullName>
    </recommendedName>
    <alternativeName>
        <fullName evidence="8">Adaptor-related protein complex 5 subunit mu-1</fullName>
    </alternativeName>
</protein>
<gene>
    <name evidence="10" type="ORF">FSP39_021341</name>
</gene>
<dbReference type="SUPFAM" id="SSF49447">
    <property type="entry name" value="Second domain of Mu2 adaptin subunit (ap50) of ap2 adaptor"/>
    <property type="match status" value="1"/>
</dbReference>
<dbReference type="Gene3D" id="2.60.40.1170">
    <property type="entry name" value="Mu homology domain, subdomain B"/>
    <property type="match status" value="2"/>
</dbReference>
<dbReference type="PANTHER" id="PTHR16082">
    <property type="entry name" value="AP-5 COMPLEX SUBUNIT MU-1"/>
    <property type="match status" value="1"/>
</dbReference>
<reference evidence="10" key="1">
    <citation type="submission" date="2019-08" db="EMBL/GenBank/DDBJ databases">
        <title>The improved chromosome-level genome for the pearl oyster Pinctada fucata martensii using PacBio sequencing and Hi-C.</title>
        <authorList>
            <person name="Zheng Z."/>
        </authorList>
    </citation>
    <scope>NUCLEOTIDE SEQUENCE</scope>
    <source>
        <strain evidence="10">ZZ-2019</strain>
        <tissue evidence="10">Adductor muscle</tissue>
    </source>
</reference>
<dbReference type="InterPro" id="IPR028565">
    <property type="entry name" value="MHD"/>
</dbReference>
<dbReference type="GO" id="GO:0005764">
    <property type="term" value="C:lysosome"/>
    <property type="evidence" value="ECO:0007669"/>
    <property type="project" value="TreeGrafter"/>
</dbReference>
<evidence type="ECO:0000313" key="10">
    <source>
        <dbReference type="EMBL" id="KAK3093878.1"/>
    </source>
</evidence>
<evidence type="ECO:0000256" key="5">
    <source>
        <dbReference type="ARBA" id="ARBA00022927"/>
    </source>
</evidence>
<evidence type="ECO:0000256" key="8">
    <source>
        <dbReference type="ARBA" id="ARBA00030827"/>
    </source>
</evidence>
<dbReference type="PROSITE" id="PS51072">
    <property type="entry name" value="MHD"/>
    <property type="match status" value="1"/>
</dbReference>
<dbReference type="GO" id="GO:0005770">
    <property type="term" value="C:late endosome"/>
    <property type="evidence" value="ECO:0007669"/>
    <property type="project" value="TreeGrafter"/>
</dbReference>